<dbReference type="Proteomes" id="UP000002279">
    <property type="component" value="Unplaced"/>
</dbReference>
<dbReference type="PANTHER" id="PTHR13338:SF4">
    <property type="entry name" value="NADH DEHYDROGENASE [UBIQUINONE] 1 ALPHA SUBCOMPLEX ASSEMBLY FACTOR 4"/>
    <property type="match status" value="1"/>
</dbReference>
<keyword evidence="6" id="KW-1185">Reference proteome</keyword>
<organism evidence="5 6">
    <name type="scientific">Ornithorhynchus anatinus</name>
    <name type="common">Duckbill platypus</name>
    <dbReference type="NCBI Taxonomy" id="9258"/>
    <lineage>
        <taxon>Eukaryota</taxon>
        <taxon>Metazoa</taxon>
        <taxon>Chordata</taxon>
        <taxon>Craniata</taxon>
        <taxon>Vertebrata</taxon>
        <taxon>Euteleostomi</taxon>
        <taxon>Mammalia</taxon>
        <taxon>Monotremata</taxon>
        <taxon>Ornithorhynchidae</taxon>
        <taxon>Ornithorhynchus</taxon>
    </lineage>
</organism>
<reference evidence="5" key="2">
    <citation type="submission" date="2025-09" db="UniProtKB">
        <authorList>
            <consortium name="Ensembl"/>
        </authorList>
    </citation>
    <scope>IDENTIFICATION</scope>
    <source>
        <strain evidence="5">Glennie</strain>
    </source>
</reference>
<dbReference type="Pfam" id="PF06784">
    <property type="entry name" value="UPF0240"/>
    <property type="match status" value="1"/>
</dbReference>
<proteinExistence type="inferred from homology"/>
<dbReference type="Bgee" id="ENSOANG00000050615">
    <property type="expression patterns" value="Expressed in heart and 7 other cell types or tissues"/>
</dbReference>
<dbReference type="GO" id="GO:0005739">
    <property type="term" value="C:mitochondrion"/>
    <property type="evidence" value="ECO:0000318"/>
    <property type="project" value="GO_Central"/>
</dbReference>
<dbReference type="FunCoup" id="A0A6I8N541">
    <property type="interactions" value="952"/>
</dbReference>
<comment type="subunit">
    <text evidence="2">Binds calmodulin. Interacts with NDUFAF3.</text>
</comment>
<evidence type="ECO:0000313" key="5">
    <source>
        <dbReference type="Ensembl" id="ENSOANP00000036103.1"/>
    </source>
</evidence>
<accession>A0A6I8N541</accession>
<dbReference type="GO" id="GO:0032981">
    <property type="term" value="P:mitochondrial respiratory chain complex I assembly"/>
    <property type="evidence" value="ECO:0000318"/>
    <property type="project" value="GO_Central"/>
</dbReference>
<comment type="similarity">
    <text evidence="1">Belongs to the NDUFAF4 family.</text>
</comment>
<dbReference type="GeneTree" id="ENSGT00390000001627"/>
<evidence type="ECO:0000313" key="6">
    <source>
        <dbReference type="Proteomes" id="UP000002279"/>
    </source>
</evidence>
<dbReference type="OMA" id="IPDQKYK"/>
<evidence type="ECO:0000256" key="2">
    <source>
        <dbReference type="ARBA" id="ARBA00011265"/>
    </source>
</evidence>
<evidence type="ECO:0000256" key="3">
    <source>
        <dbReference type="ARBA" id="ARBA00021777"/>
    </source>
</evidence>
<evidence type="ECO:0000256" key="4">
    <source>
        <dbReference type="SAM" id="MobiDB-lite"/>
    </source>
</evidence>
<dbReference type="InterPro" id="IPR009622">
    <property type="entry name" value="NDUFAF4"/>
</dbReference>
<dbReference type="AlphaFoldDB" id="A0A6I8N541"/>
<dbReference type="InParanoid" id="A0A6I8N541"/>
<reference evidence="5" key="1">
    <citation type="submission" date="2025-08" db="UniProtKB">
        <authorList>
            <consortium name="Ensembl"/>
        </authorList>
    </citation>
    <scope>IDENTIFICATION</scope>
    <source>
        <strain evidence="5">Glennie</strain>
    </source>
</reference>
<gene>
    <name evidence="5" type="primary">NDUFAF4</name>
</gene>
<feature type="region of interest" description="Disordered" evidence="4">
    <location>
        <begin position="90"/>
        <end position="120"/>
    </location>
</feature>
<dbReference type="Ensembl" id="ENSOANT00000065309.1">
    <property type="protein sequence ID" value="ENSOANP00000036103.1"/>
    <property type="gene ID" value="ENSOANG00000050615.1"/>
</dbReference>
<protein>
    <recommendedName>
        <fullName evidence="3">NADH dehydrogenase [ubiquinone] 1 alpha subcomplex assembly factor 4</fullName>
    </recommendedName>
</protein>
<name>A0A6I8N541_ORNAN</name>
<sequence>MPSAGGRRPGGAGRAMGARLVRGLRGFNVEQRAARELAGDKPRAAPSHPSARILLADQLRRHPEIREEVTRKDAKLLTLLKEVYVDSREPGLQRQETTGQTPPGIARNPGVRPPKGNHLNLSEVRNVPEGKISVVEALTILNNHKLRPETWTAEKIAREYHLEPGEAESLLRFFVVFDMEIFSPDGEPREAIGAK</sequence>
<evidence type="ECO:0000256" key="1">
    <source>
        <dbReference type="ARBA" id="ARBA00010698"/>
    </source>
</evidence>
<dbReference type="PANTHER" id="PTHR13338">
    <property type="entry name" value="UPF0240 PROTEIN"/>
    <property type="match status" value="1"/>
</dbReference>